<dbReference type="Proteomes" id="UP000588491">
    <property type="component" value="Unassembled WGS sequence"/>
</dbReference>
<keyword evidence="1" id="KW-0472">Membrane</keyword>
<gene>
    <name evidence="2" type="ORF">HHU08_11375</name>
</gene>
<proteinExistence type="predicted"/>
<organism evidence="2 3">
    <name type="scientific">Niallia alba</name>
    <dbReference type="NCBI Taxonomy" id="2729105"/>
    <lineage>
        <taxon>Bacteria</taxon>
        <taxon>Bacillati</taxon>
        <taxon>Bacillota</taxon>
        <taxon>Bacilli</taxon>
        <taxon>Bacillales</taxon>
        <taxon>Bacillaceae</taxon>
        <taxon>Niallia</taxon>
    </lineage>
</organism>
<feature type="transmembrane region" description="Helical" evidence="1">
    <location>
        <begin position="91"/>
        <end position="110"/>
    </location>
</feature>
<dbReference type="EMBL" id="JABBPK010000001">
    <property type="protein sequence ID" value="NMO77596.1"/>
    <property type="molecule type" value="Genomic_DNA"/>
</dbReference>
<reference evidence="2 3" key="1">
    <citation type="submission" date="2020-04" db="EMBL/GenBank/DDBJ databases">
        <title>Bacillus sp. UniB3 isolated from commercial digestive syrup.</title>
        <authorList>
            <person name="Thorat V."/>
            <person name="Kirdat K."/>
            <person name="Tiwarekar B."/>
            <person name="Yadav A."/>
        </authorList>
    </citation>
    <scope>NUCLEOTIDE SEQUENCE [LARGE SCALE GENOMIC DNA]</scope>
    <source>
        <strain evidence="2 3">UniB3</strain>
    </source>
</reference>
<evidence type="ECO:0000313" key="3">
    <source>
        <dbReference type="Proteomes" id="UP000588491"/>
    </source>
</evidence>
<sequence>MKKVVWAIITFGVIIFVNWGLASIFHNSFIDWSLLSGLAAAIIIAFFNSSGGFTSDLADARLQSGNNDEHWAAKEVRTKITRQKRSFQPTISFYVSLGYTIIAGIFSFFYF</sequence>
<keyword evidence="1" id="KW-1133">Transmembrane helix</keyword>
<name>A0A7Y0PMQ5_9BACI</name>
<accession>A0A7Y0PMQ5</accession>
<evidence type="ECO:0008006" key="4">
    <source>
        <dbReference type="Google" id="ProtNLM"/>
    </source>
</evidence>
<evidence type="ECO:0000256" key="1">
    <source>
        <dbReference type="SAM" id="Phobius"/>
    </source>
</evidence>
<keyword evidence="3" id="KW-1185">Reference proteome</keyword>
<dbReference type="RefSeq" id="WP_169188492.1">
    <property type="nucleotide sequence ID" value="NZ_JABBPK010000001.1"/>
</dbReference>
<protein>
    <recommendedName>
        <fullName evidence="4">DUF3899 domain-containing protein</fullName>
    </recommendedName>
</protein>
<comment type="caution">
    <text evidence="2">The sequence shown here is derived from an EMBL/GenBank/DDBJ whole genome shotgun (WGS) entry which is preliminary data.</text>
</comment>
<dbReference type="AlphaFoldDB" id="A0A7Y0PMQ5"/>
<feature type="transmembrane region" description="Helical" evidence="1">
    <location>
        <begin position="32"/>
        <end position="53"/>
    </location>
</feature>
<keyword evidence="1" id="KW-0812">Transmembrane</keyword>
<evidence type="ECO:0000313" key="2">
    <source>
        <dbReference type="EMBL" id="NMO77596.1"/>
    </source>
</evidence>